<name>A0AAE9C7U1_9CAUD</name>
<keyword evidence="2" id="KW-1185">Reference proteome</keyword>
<evidence type="ECO:0000313" key="2">
    <source>
        <dbReference type="Proteomes" id="UP000828384"/>
    </source>
</evidence>
<accession>A0AAE9C7U1</accession>
<organism evidence="1 2">
    <name type="scientific">Pantoea phage PdC23</name>
    <dbReference type="NCBI Taxonomy" id="2894356"/>
    <lineage>
        <taxon>Viruses</taxon>
        <taxon>Duplodnaviria</taxon>
        <taxon>Heunggongvirae</taxon>
        <taxon>Uroviricota</taxon>
        <taxon>Caudoviricetes</taxon>
        <taxon>Felixviridae</taxon>
        <taxon>Certevirus</taxon>
        <taxon>Certevirus C23</taxon>
    </lineage>
</organism>
<gene>
    <name evidence="1" type="ORF">pdc_023</name>
</gene>
<protein>
    <submittedName>
        <fullName evidence="1">Tail fiber protein</fullName>
    </submittedName>
</protein>
<proteinExistence type="predicted"/>
<reference evidence="1" key="1">
    <citation type="journal article" date="2022" name="Curr. Microbiol.">
        <title>Isolation, Characterization, and Comparative Genomic Analysis of vB_Pd_C23, a Novel Bacteriophage of Pantoea dispersa.</title>
        <authorList>
            <person name="Grami E."/>
            <person name="Laadouze I."/>
            <person name="Ben Tiba S."/>
            <person name="Hafiane A."/>
            <person name="Sealey K.S."/>
            <person name="Saidi N."/>
        </authorList>
    </citation>
    <scope>NUCLEOTIDE SEQUENCE</scope>
</reference>
<dbReference type="EMBL" id="OL396571">
    <property type="protein sequence ID" value="UGC97736.1"/>
    <property type="molecule type" value="Genomic_DNA"/>
</dbReference>
<sequence length="317" mass="31897">MKILASNNASTVLAAGISASATSLTVATGSGSTFPTPVSGTSYFKLTLIDAATESINEIVHVTAVSGDTFTIVRGQEGTSARIWSVNDIASNMITAGTISAMAQYDTAEFLAATSGRLVNVQFFAASAPYTPTAGATWAIVEIVGASGGSGGVPTVPTGQSVCTSPSSQGTYVKAIVRNLSNQQITIGQPGTGQGSVNIATSGGQSSFGNLIICPGGGGSYPAQPTAGGITPSVGTPSGPPTIANGIQVIGSIYNQIAQNAIQSTFGVATNWRVAWPGPFPGFNYGRSTDGVYLGQNNPAYAGNTGYGGACRIWEYA</sequence>
<evidence type="ECO:0000313" key="1">
    <source>
        <dbReference type="EMBL" id="UGC97736.1"/>
    </source>
</evidence>
<dbReference type="Proteomes" id="UP000828384">
    <property type="component" value="Segment"/>
</dbReference>